<evidence type="ECO:0000313" key="2">
    <source>
        <dbReference type="Proteomes" id="UP000001340"/>
    </source>
</evidence>
<evidence type="ECO:0000313" key="1">
    <source>
        <dbReference type="EMBL" id="EKR53092.1"/>
    </source>
</evidence>
<comment type="caution">
    <text evidence="1">The sequence shown here is derived from an EMBL/GenBank/DDBJ whole genome shotgun (WGS) entry which is preliminary data.</text>
</comment>
<organism evidence="1 2">
    <name type="scientific">Leptospira interrogans str. UI 12758</name>
    <dbReference type="NCBI Taxonomy" id="1049938"/>
    <lineage>
        <taxon>Bacteria</taxon>
        <taxon>Pseudomonadati</taxon>
        <taxon>Spirochaetota</taxon>
        <taxon>Spirochaetia</taxon>
        <taxon>Leptospirales</taxon>
        <taxon>Leptospiraceae</taxon>
        <taxon>Leptospira</taxon>
    </lineage>
</organism>
<sequence length="56" mass="6323">MKLIMTPASVPEPLVSLVLAKYFYLYRKDLKNRICIRVHFLPSLSSVIRSSGLSLG</sequence>
<dbReference type="Proteomes" id="UP000001340">
    <property type="component" value="Unassembled WGS sequence"/>
</dbReference>
<name>A0A0E2CZ97_LEPIR</name>
<protein>
    <submittedName>
        <fullName evidence="1">Uncharacterized protein</fullName>
    </submittedName>
</protein>
<gene>
    <name evidence="1" type="ORF">LEP1GSC105_1792</name>
</gene>
<accession>A0A0E2CZ97</accession>
<proteinExistence type="predicted"/>
<dbReference type="EMBL" id="AHNR02000068">
    <property type="protein sequence ID" value="EKR53092.1"/>
    <property type="molecule type" value="Genomic_DNA"/>
</dbReference>
<dbReference type="AlphaFoldDB" id="A0A0E2CZ97"/>
<reference evidence="1 2" key="1">
    <citation type="submission" date="2012-10" db="EMBL/GenBank/DDBJ databases">
        <authorList>
            <person name="Harkins D.M."/>
            <person name="Durkin A.S."/>
            <person name="Brinkac L.M."/>
            <person name="Haft D.H."/>
            <person name="Selengut J.D."/>
            <person name="Sanka R."/>
            <person name="DePew J."/>
            <person name="Purushe J."/>
            <person name="Chanthongthip A."/>
            <person name="Lattana O."/>
            <person name="Phetsouvanh R."/>
            <person name="Newton P.N."/>
            <person name="Vinetz J.M."/>
            <person name="Sutton G.G."/>
            <person name="Nierman W.C."/>
            <person name="Fouts D.E."/>
        </authorList>
    </citation>
    <scope>NUCLEOTIDE SEQUENCE [LARGE SCALE GENOMIC DNA]</scope>
    <source>
        <strain evidence="1 2">UI 12758</strain>
    </source>
</reference>